<proteinExistence type="predicted"/>
<name>A0A2U1FHA4_9PORP</name>
<keyword evidence="2" id="KW-0812">Transmembrane</keyword>
<dbReference type="Pfam" id="PF05656">
    <property type="entry name" value="DUF805"/>
    <property type="match status" value="1"/>
</dbReference>
<keyword evidence="2" id="KW-0472">Membrane</keyword>
<feature type="transmembrane region" description="Helical" evidence="2">
    <location>
        <begin position="155"/>
        <end position="175"/>
    </location>
</feature>
<reference evidence="3 4" key="1">
    <citation type="submission" date="2018-04" db="EMBL/GenBank/DDBJ databases">
        <title>Genomic Encyclopedia of Type Strains, Phase IV (KMG-IV): sequencing the most valuable type-strain genomes for metagenomic binning, comparative biology and taxonomic classification.</title>
        <authorList>
            <person name="Goeker M."/>
        </authorList>
    </citation>
    <scope>NUCLEOTIDE SEQUENCE [LARGE SCALE GENOMIC DNA]</scope>
    <source>
        <strain evidence="3 4">DSM 28520</strain>
    </source>
</reference>
<dbReference type="PANTHER" id="PTHR34980:SF2">
    <property type="entry name" value="INNER MEMBRANE PROTEIN YHAH-RELATED"/>
    <property type="match status" value="1"/>
</dbReference>
<dbReference type="PANTHER" id="PTHR34980">
    <property type="entry name" value="INNER MEMBRANE PROTEIN-RELATED-RELATED"/>
    <property type="match status" value="1"/>
</dbReference>
<dbReference type="EMBL" id="QEKY01000006">
    <property type="protein sequence ID" value="PVZ11575.1"/>
    <property type="molecule type" value="Genomic_DNA"/>
</dbReference>
<dbReference type="GO" id="GO:0005886">
    <property type="term" value="C:plasma membrane"/>
    <property type="evidence" value="ECO:0007669"/>
    <property type="project" value="TreeGrafter"/>
</dbReference>
<organism evidence="3 4">
    <name type="scientific">Porphyromonas loveana</name>
    <dbReference type="NCBI Taxonomy" id="1884669"/>
    <lineage>
        <taxon>Bacteria</taxon>
        <taxon>Pseudomonadati</taxon>
        <taxon>Bacteroidota</taxon>
        <taxon>Bacteroidia</taxon>
        <taxon>Bacteroidales</taxon>
        <taxon>Porphyromonadaceae</taxon>
        <taxon>Porphyromonas</taxon>
    </lineage>
</organism>
<keyword evidence="4" id="KW-1185">Reference proteome</keyword>
<comment type="caution">
    <text evidence="3">The sequence shown here is derived from an EMBL/GenBank/DDBJ whole genome shotgun (WGS) entry which is preliminary data.</text>
</comment>
<accession>A0A2U1FHA4</accession>
<gene>
    <name evidence="3" type="ORF">C7382_10635</name>
</gene>
<dbReference type="Proteomes" id="UP000245462">
    <property type="component" value="Unassembled WGS sequence"/>
</dbReference>
<sequence length="244" mass="27633">MRSIAFNALSRVKKGDAALVLSARTCFGGFFCNGSAPERESARGLMSKMIYFCRYKHNNSPNDEAMRWFLLCLRKYVDFRGRSRRKEYWYFVLFQLLISLIPTIALSYYSVNQAFGQSFPTAIRVSTIAFYLLAVFFFLPNLSSSVRRLHDTNRSGLWILISVIPTILTQGILMAFGEQWMVEMGDGELPVTLQIILFLGFFNICASILLIIWLAERGTKGDNRFGPDPLADGSEVPAETQTGE</sequence>
<protein>
    <submittedName>
        <fullName evidence="3">Uncharacterized membrane protein YhaH (DUF805 family)</fullName>
    </submittedName>
</protein>
<dbReference type="InterPro" id="IPR008523">
    <property type="entry name" value="DUF805"/>
</dbReference>
<feature type="transmembrane region" description="Helical" evidence="2">
    <location>
        <begin position="121"/>
        <end position="143"/>
    </location>
</feature>
<feature type="transmembrane region" description="Helical" evidence="2">
    <location>
        <begin position="88"/>
        <end position="109"/>
    </location>
</feature>
<feature type="transmembrane region" description="Helical" evidence="2">
    <location>
        <begin position="195"/>
        <end position="215"/>
    </location>
</feature>
<evidence type="ECO:0000256" key="2">
    <source>
        <dbReference type="SAM" id="Phobius"/>
    </source>
</evidence>
<dbReference type="AlphaFoldDB" id="A0A2U1FHA4"/>
<feature type="region of interest" description="Disordered" evidence="1">
    <location>
        <begin position="225"/>
        <end position="244"/>
    </location>
</feature>
<keyword evidence="2" id="KW-1133">Transmembrane helix</keyword>
<evidence type="ECO:0000313" key="3">
    <source>
        <dbReference type="EMBL" id="PVZ11575.1"/>
    </source>
</evidence>
<evidence type="ECO:0000256" key="1">
    <source>
        <dbReference type="SAM" id="MobiDB-lite"/>
    </source>
</evidence>
<evidence type="ECO:0000313" key="4">
    <source>
        <dbReference type="Proteomes" id="UP000245462"/>
    </source>
</evidence>